<dbReference type="PANTHER" id="PTHR11404">
    <property type="entry name" value="SUPEROXIDE DISMUTASE 2"/>
    <property type="match status" value="1"/>
</dbReference>
<dbReference type="Pfam" id="PF10518">
    <property type="entry name" value="TAT_signal"/>
    <property type="match status" value="1"/>
</dbReference>
<dbReference type="FunFam" id="3.55.40.20:FF:000004">
    <property type="entry name" value="Superoxide dismutase [Fe]"/>
    <property type="match status" value="1"/>
</dbReference>
<dbReference type="InterPro" id="IPR019831">
    <property type="entry name" value="Mn/Fe_SOD_N"/>
</dbReference>
<evidence type="ECO:0000256" key="7">
    <source>
        <dbReference type="SAM" id="SignalP"/>
    </source>
</evidence>
<dbReference type="PIRSF" id="PIRSF000349">
    <property type="entry name" value="SODismutase"/>
    <property type="match status" value="1"/>
</dbReference>
<dbReference type="Pfam" id="PF02777">
    <property type="entry name" value="Sod_Fe_C"/>
    <property type="match status" value="1"/>
</dbReference>
<dbReference type="InterPro" id="IPR019833">
    <property type="entry name" value="Mn/Fe_SOD_BS"/>
</dbReference>
<dbReference type="Gene3D" id="3.55.40.20">
    <property type="entry name" value="Iron/manganese superoxide dismutase, C-terminal domain"/>
    <property type="match status" value="1"/>
</dbReference>
<dbReference type="InterPro" id="IPR019546">
    <property type="entry name" value="TAT_signal_bac_arc"/>
</dbReference>
<dbReference type="InterPro" id="IPR006311">
    <property type="entry name" value="TAT_signal"/>
</dbReference>
<dbReference type="InterPro" id="IPR001189">
    <property type="entry name" value="Mn/Fe_SOD"/>
</dbReference>
<dbReference type="InterPro" id="IPR050265">
    <property type="entry name" value="Fe/Mn_Superoxide_Dismutase"/>
</dbReference>
<comment type="function">
    <text evidence="6">Destroys radicals which are normally produced within the cells and which are toxic to biological systems.</text>
</comment>
<comment type="catalytic activity">
    <reaction evidence="6">
        <text>2 superoxide + 2 H(+) = H2O2 + O2</text>
        <dbReference type="Rhea" id="RHEA:20696"/>
        <dbReference type="ChEBI" id="CHEBI:15378"/>
        <dbReference type="ChEBI" id="CHEBI:15379"/>
        <dbReference type="ChEBI" id="CHEBI:16240"/>
        <dbReference type="ChEBI" id="CHEBI:18421"/>
        <dbReference type="EC" id="1.15.1.1"/>
    </reaction>
</comment>
<dbReference type="PRINTS" id="PR01703">
    <property type="entry name" value="MNSODISMTASE"/>
</dbReference>
<dbReference type="SUPFAM" id="SSF54719">
    <property type="entry name" value="Fe,Mn superoxide dismutase (SOD), C-terminal domain"/>
    <property type="match status" value="1"/>
</dbReference>
<comment type="caution">
    <text evidence="10">The sequence shown here is derived from an EMBL/GenBank/DDBJ whole genome shotgun (WGS) entry which is preliminary data.</text>
</comment>
<dbReference type="FunFam" id="1.10.287.990:FF:000001">
    <property type="entry name" value="Superoxide dismutase"/>
    <property type="match status" value="1"/>
</dbReference>
<evidence type="ECO:0000256" key="2">
    <source>
        <dbReference type="ARBA" id="ARBA00012682"/>
    </source>
</evidence>
<dbReference type="EC" id="1.15.1.1" evidence="2 6"/>
<evidence type="ECO:0000256" key="6">
    <source>
        <dbReference type="RuleBase" id="RU000414"/>
    </source>
</evidence>
<evidence type="ECO:0000259" key="9">
    <source>
        <dbReference type="Pfam" id="PF02777"/>
    </source>
</evidence>
<feature type="binding site" evidence="5">
    <location>
        <position position="67"/>
    </location>
    <ligand>
        <name>Mn(2+)</name>
        <dbReference type="ChEBI" id="CHEBI:29035"/>
    </ligand>
</feature>
<dbReference type="EMBL" id="DRTD01000420">
    <property type="protein sequence ID" value="HHE55258.1"/>
    <property type="molecule type" value="Genomic_DNA"/>
</dbReference>
<evidence type="ECO:0000256" key="1">
    <source>
        <dbReference type="ARBA" id="ARBA00008714"/>
    </source>
</evidence>
<keyword evidence="4 6" id="KW-0560">Oxidoreductase</keyword>
<dbReference type="GO" id="GO:0046872">
    <property type="term" value="F:metal ion binding"/>
    <property type="evidence" value="ECO:0007669"/>
    <property type="project" value="UniProtKB-KW"/>
</dbReference>
<feature type="binding site" evidence="5">
    <location>
        <position position="115"/>
    </location>
    <ligand>
        <name>Mn(2+)</name>
        <dbReference type="ChEBI" id="CHEBI:29035"/>
    </ligand>
</feature>
<evidence type="ECO:0000259" key="8">
    <source>
        <dbReference type="Pfam" id="PF00081"/>
    </source>
</evidence>
<feature type="binding site" evidence="5">
    <location>
        <position position="202"/>
    </location>
    <ligand>
        <name>Mn(2+)</name>
        <dbReference type="ChEBI" id="CHEBI:29035"/>
    </ligand>
</feature>
<protein>
    <recommendedName>
        <fullName evidence="2 6">Superoxide dismutase</fullName>
        <ecNumber evidence="2 6">1.15.1.1</ecNumber>
    </recommendedName>
</protein>
<keyword evidence="3 5" id="KW-0479">Metal-binding</keyword>
<evidence type="ECO:0000256" key="5">
    <source>
        <dbReference type="PIRSR" id="PIRSR000349-1"/>
    </source>
</evidence>
<dbReference type="PROSITE" id="PS00088">
    <property type="entry name" value="SOD_MN"/>
    <property type="match status" value="1"/>
</dbReference>
<dbReference type="InterPro" id="IPR019832">
    <property type="entry name" value="Mn/Fe_SOD_C"/>
</dbReference>
<dbReference type="InterPro" id="IPR036324">
    <property type="entry name" value="Mn/Fe_SOD_N_sf"/>
</dbReference>
<feature type="domain" description="Manganese/iron superoxide dismutase C-terminal" evidence="9">
    <location>
        <begin position="133"/>
        <end position="234"/>
    </location>
</feature>
<dbReference type="PANTHER" id="PTHR11404:SF6">
    <property type="entry name" value="SUPEROXIDE DISMUTASE [MN], MITOCHONDRIAL"/>
    <property type="match status" value="1"/>
</dbReference>
<sequence length="241" mass="27215">MPNRRNFLKVGAAVMASSALAPNVMAANIESGQEQVSGKLTEHKLPPLPYAYDALEPYISKRIMELHHDKHHAGYIKGLNKAEKELARARATGDYSLIQYWSRKAAFNGGGHFLHSMFWKVMAPAGKGGGGKPKGELLKMIERDFGSFDAFKAQFSAAAKNVEGSGWGLLHYRPADDRLIVLQAENQQKLSPWGSTPVMGIDVWEHAYYLQYENKRAAYIEAWWNIVNWEQVWQNILELRK</sequence>
<organism evidence="10">
    <name type="scientific">Caldithrix abyssi</name>
    <dbReference type="NCBI Taxonomy" id="187145"/>
    <lineage>
        <taxon>Bacteria</taxon>
        <taxon>Pseudomonadati</taxon>
        <taxon>Calditrichota</taxon>
        <taxon>Calditrichia</taxon>
        <taxon>Calditrichales</taxon>
        <taxon>Calditrichaceae</taxon>
        <taxon>Caldithrix</taxon>
    </lineage>
</organism>
<comment type="similarity">
    <text evidence="1 6">Belongs to the iron/manganese superoxide dismutase family.</text>
</comment>
<feature type="domain" description="Manganese/iron superoxide dismutase N-terminal" evidence="8">
    <location>
        <begin position="42"/>
        <end position="123"/>
    </location>
</feature>
<gene>
    <name evidence="10" type="ORF">ENL21_05705</name>
</gene>
<feature type="signal peptide" evidence="7">
    <location>
        <begin position="1"/>
        <end position="26"/>
    </location>
</feature>
<dbReference type="Pfam" id="PF00081">
    <property type="entry name" value="Sod_Fe_N"/>
    <property type="match status" value="1"/>
</dbReference>
<evidence type="ECO:0000313" key="10">
    <source>
        <dbReference type="EMBL" id="HHE55258.1"/>
    </source>
</evidence>
<name>A0A7V5LK15_CALAY</name>
<feature type="binding site" evidence="5">
    <location>
        <position position="206"/>
    </location>
    <ligand>
        <name>Mn(2+)</name>
        <dbReference type="ChEBI" id="CHEBI:29035"/>
    </ligand>
</feature>
<accession>A0A7V5LK15</accession>
<dbReference type="InterPro" id="IPR036314">
    <property type="entry name" value="SOD_C_sf"/>
</dbReference>
<dbReference type="GO" id="GO:0004784">
    <property type="term" value="F:superoxide dismutase activity"/>
    <property type="evidence" value="ECO:0007669"/>
    <property type="project" value="UniProtKB-EC"/>
</dbReference>
<feature type="chain" id="PRO_5030993510" description="Superoxide dismutase" evidence="7">
    <location>
        <begin position="27"/>
        <end position="241"/>
    </location>
</feature>
<dbReference type="AlphaFoldDB" id="A0A7V5LK15"/>
<dbReference type="Gene3D" id="1.10.287.990">
    <property type="entry name" value="Fe,Mn superoxide dismutase (SOD) domain"/>
    <property type="match status" value="1"/>
</dbReference>
<dbReference type="Proteomes" id="UP000886111">
    <property type="component" value="Unassembled WGS sequence"/>
</dbReference>
<proteinExistence type="inferred from homology"/>
<reference evidence="10" key="1">
    <citation type="journal article" date="2020" name="mSystems">
        <title>Genome- and Community-Level Interaction Insights into Carbon Utilization and Element Cycling Functions of Hydrothermarchaeota in Hydrothermal Sediment.</title>
        <authorList>
            <person name="Zhou Z."/>
            <person name="Liu Y."/>
            <person name="Xu W."/>
            <person name="Pan J."/>
            <person name="Luo Z.H."/>
            <person name="Li M."/>
        </authorList>
    </citation>
    <scope>NUCLEOTIDE SEQUENCE [LARGE SCALE GENOMIC DNA]</scope>
    <source>
        <strain evidence="10">HyVt-76</strain>
    </source>
</reference>
<evidence type="ECO:0000256" key="3">
    <source>
        <dbReference type="ARBA" id="ARBA00022723"/>
    </source>
</evidence>
<dbReference type="PROSITE" id="PS51318">
    <property type="entry name" value="TAT"/>
    <property type="match status" value="1"/>
</dbReference>
<dbReference type="SUPFAM" id="SSF46609">
    <property type="entry name" value="Fe,Mn superoxide dismutase (SOD), N-terminal domain"/>
    <property type="match status" value="1"/>
</dbReference>
<evidence type="ECO:0000256" key="4">
    <source>
        <dbReference type="ARBA" id="ARBA00023002"/>
    </source>
</evidence>
<keyword evidence="7" id="KW-0732">Signal</keyword>